<comment type="caution">
    <text evidence="1">The sequence shown here is derived from an EMBL/GenBank/DDBJ whole genome shotgun (WGS) entry which is preliminary data.</text>
</comment>
<keyword evidence="2" id="KW-1185">Reference proteome</keyword>
<dbReference type="Proteomes" id="UP000838756">
    <property type="component" value="Unassembled WGS sequence"/>
</dbReference>
<name>A0A8S4S001_9NEOP</name>
<sequence length="111" mass="11815">MTFSNVKGSKICILSYHNNGVSEAGAGGRRTTGSVKGSAVGAPALTYIHFCSICSGVVKCCLSGACAKITDAGSCLATRDTWRNIKICRTNFSDEEEQDSSREMEEPLNDK</sequence>
<evidence type="ECO:0000313" key="2">
    <source>
        <dbReference type="Proteomes" id="UP000838756"/>
    </source>
</evidence>
<organism evidence="1 2">
    <name type="scientific">Pararge aegeria aegeria</name>
    <dbReference type="NCBI Taxonomy" id="348720"/>
    <lineage>
        <taxon>Eukaryota</taxon>
        <taxon>Metazoa</taxon>
        <taxon>Ecdysozoa</taxon>
        <taxon>Arthropoda</taxon>
        <taxon>Hexapoda</taxon>
        <taxon>Insecta</taxon>
        <taxon>Pterygota</taxon>
        <taxon>Neoptera</taxon>
        <taxon>Endopterygota</taxon>
        <taxon>Lepidoptera</taxon>
        <taxon>Glossata</taxon>
        <taxon>Ditrysia</taxon>
        <taxon>Papilionoidea</taxon>
        <taxon>Nymphalidae</taxon>
        <taxon>Satyrinae</taxon>
        <taxon>Satyrini</taxon>
        <taxon>Parargina</taxon>
        <taxon>Pararge</taxon>
    </lineage>
</organism>
<proteinExistence type="predicted"/>
<evidence type="ECO:0000313" key="1">
    <source>
        <dbReference type="EMBL" id="CAH2244727.1"/>
    </source>
</evidence>
<accession>A0A8S4S001</accession>
<dbReference type="AlphaFoldDB" id="A0A8S4S001"/>
<dbReference type="EMBL" id="CAKXAJ010025848">
    <property type="protein sequence ID" value="CAH2244727.1"/>
    <property type="molecule type" value="Genomic_DNA"/>
</dbReference>
<reference evidence="1" key="1">
    <citation type="submission" date="2022-03" db="EMBL/GenBank/DDBJ databases">
        <authorList>
            <person name="Lindestad O."/>
        </authorList>
    </citation>
    <scope>NUCLEOTIDE SEQUENCE</scope>
</reference>
<gene>
    <name evidence="1" type="primary">jg27731</name>
    <name evidence="1" type="ORF">PAEG_LOCUS20640</name>
</gene>
<protein>
    <submittedName>
        <fullName evidence="1">Jg27731 protein</fullName>
    </submittedName>
</protein>